<evidence type="ECO:0000313" key="1">
    <source>
        <dbReference type="EMBL" id="KAF6174770.1"/>
    </source>
</evidence>
<keyword evidence="2" id="KW-1185">Reference proteome</keyword>
<organism evidence="1 2">
    <name type="scientific">Kingdonia uniflora</name>
    <dbReference type="NCBI Taxonomy" id="39325"/>
    <lineage>
        <taxon>Eukaryota</taxon>
        <taxon>Viridiplantae</taxon>
        <taxon>Streptophyta</taxon>
        <taxon>Embryophyta</taxon>
        <taxon>Tracheophyta</taxon>
        <taxon>Spermatophyta</taxon>
        <taxon>Magnoliopsida</taxon>
        <taxon>Ranunculales</taxon>
        <taxon>Circaeasteraceae</taxon>
        <taxon>Kingdonia</taxon>
    </lineage>
</organism>
<dbReference type="EMBL" id="JACGCM010000243">
    <property type="protein sequence ID" value="KAF6174770.1"/>
    <property type="molecule type" value="Genomic_DNA"/>
</dbReference>
<sequence>MFQNFQRLNFHRYPKFQHCQSLECQHCLSLHFHLSLKDQNFQNLNLHLCPSLKCQHSQSLNSHLCPSLKCQTSLSPS</sequence>
<dbReference type="Proteomes" id="UP000541444">
    <property type="component" value="Unassembled WGS sequence"/>
</dbReference>
<reference evidence="1 2" key="1">
    <citation type="journal article" date="2020" name="IScience">
        <title>Genome Sequencing of the Endangered Kingdonia uniflora (Circaeasteraceae, Ranunculales) Reveals Potential Mechanisms of Evolutionary Specialization.</title>
        <authorList>
            <person name="Sun Y."/>
            <person name="Deng T."/>
            <person name="Zhang A."/>
            <person name="Moore M.J."/>
            <person name="Landis J.B."/>
            <person name="Lin N."/>
            <person name="Zhang H."/>
            <person name="Zhang X."/>
            <person name="Huang J."/>
            <person name="Zhang X."/>
            <person name="Sun H."/>
            <person name="Wang H."/>
        </authorList>
    </citation>
    <scope>NUCLEOTIDE SEQUENCE [LARGE SCALE GENOMIC DNA]</scope>
    <source>
        <strain evidence="1">TB1705</strain>
        <tissue evidence="1">Leaf</tissue>
    </source>
</reference>
<name>A0A7J7P603_9MAGN</name>
<gene>
    <name evidence="1" type="ORF">GIB67_031294</name>
</gene>
<dbReference type="AlphaFoldDB" id="A0A7J7P603"/>
<proteinExistence type="predicted"/>
<accession>A0A7J7P603</accession>
<comment type="caution">
    <text evidence="1">The sequence shown here is derived from an EMBL/GenBank/DDBJ whole genome shotgun (WGS) entry which is preliminary data.</text>
</comment>
<evidence type="ECO:0000313" key="2">
    <source>
        <dbReference type="Proteomes" id="UP000541444"/>
    </source>
</evidence>
<protein>
    <submittedName>
        <fullName evidence="1">Uncharacterized protein</fullName>
    </submittedName>
</protein>